<evidence type="ECO:0000313" key="3">
    <source>
        <dbReference type="Proteomes" id="UP000235672"/>
    </source>
</evidence>
<gene>
    <name evidence="2" type="ORF">NA56DRAFT_703170</name>
</gene>
<accession>A0A2J6Q5G9</accession>
<feature type="region of interest" description="Disordered" evidence="1">
    <location>
        <begin position="198"/>
        <end position="220"/>
    </location>
</feature>
<dbReference type="OrthoDB" id="4697512at2759"/>
<feature type="region of interest" description="Disordered" evidence="1">
    <location>
        <begin position="147"/>
        <end position="178"/>
    </location>
</feature>
<dbReference type="EMBL" id="KZ613480">
    <property type="protein sequence ID" value="PMD21528.1"/>
    <property type="molecule type" value="Genomic_DNA"/>
</dbReference>
<keyword evidence="3" id="KW-1185">Reference proteome</keyword>
<protein>
    <submittedName>
        <fullName evidence="2">Uncharacterized protein</fullName>
    </submittedName>
</protein>
<evidence type="ECO:0000313" key="2">
    <source>
        <dbReference type="EMBL" id="PMD21528.1"/>
    </source>
</evidence>
<reference evidence="2 3" key="1">
    <citation type="submission" date="2016-05" db="EMBL/GenBank/DDBJ databases">
        <title>A degradative enzymes factory behind the ericoid mycorrhizal symbiosis.</title>
        <authorList>
            <consortium name="DOE Joint Genome Institute"/>
            <person name="Martino E."/>
            <person name="Morin E."/>
            <person name="Grelet G."/>
            <person name="Kuo A."/>
            <person name="Kohler A."/>
            <person name="Daghino S."/>
            <person name="Barry K."/>
            <person name="Choi C."/>
            <person name="Cichocki N."/>
            <person name="Clum A."/>
            <person name="Copeland A."/>
            <person name="Hainaut M."/>
            <person name="Haridas S."/>
            <person name="Labutti K."/>
            <person name="Lindquist E."/>
            <person name="Lipzen A."/>
            <person name="Khouja H.-R."/>
            <person name="Murat C."/>
            <person name="Ohm R."/>
            <person name="Olson A."/>
            <person name="Spatafora J."/>
            <person name="Veneault-Fourrey C."/>
            <person name="Henrissat B."/>
            <person name="Grigoriev I."/>
            <person name="Martin F."/>
            <person name="Perotto S."/>
        </authorList>
    </citation>
    <scope>NUCLEOTIDE SEQUENCE [LARGE SCALE GENOMIC DNA]</scope>
    <source>
        <strain evidence="2 3">UAMH 7357</strain>
    </source>
</reference>
<dbReference type="Proteomes" id="UP000235672">
    <property type="component" value="Unassembled WGS sequence"/>
</dbReference>
<sequence>MLNIERIPEAAAASSTLFGGSPSQTDAPSQGSVYLYQDSSCSLPLSDSATPLIVGQCLNAPISGIQGASLSSLPVCEDYGTPLLIVSNVPDCKNSTVGSSADSGVVGKCESFSSGTDIGSMELVCFGNGISSVARTAAATSTAYNNPAYTSPSFGSQGGSNTDTSGDDGDDDISSTSTPIQVSHFYSRKVSSQFSKTLPLDPRTQDLNPQEDPPHGDSGQQTLTLILTFSDQDPSSLSKVSVNLSPLDRNPKTILFLTLSQRLSPPVVTGTCRRQELASQTSWDKLFAAHVSNPPSPEYALS</sequence>
<dbReference type="AlphaFoldDB" id="A0A2J6Q5G9"/>
<organism evidence="2 3">
    <name type="scientific">Hyaloscypha hepaticicola</name>
    <dbReference type="NCBI Taxonomy" id="2082293"/>
    <lineage>
        <taxon>Eukaryota</taxon>
        <taxon>Fungi</taxon>
        <taxon>Dikarya</taxon>
        <taxon>Ascomycota</taxon>
        <taxon>Pezizomycotina</taxon>
        <taxon>Leotiomycetes</taxon>
        <taxon>Helotiales</taxon>
        <taxon>Hyaloscyphaceae</taxon>
        <taxon>Hyaloscypha</taxon>
    </lineage>
</organism>
<proteinExistence type="predicted"/>
<name>A0A2J6Q5G9_9HELO</name>
<evidence type="ECO:0000256" key="1">
    <source>
        <dbReference type="SAM" id="MobiDB-lite"/>
    </source>
</evidence>